<name>A0A397EVQ1_APHAT</name>
<comment type="caution">
    <text evidence="1">The sequence shown here is derived from an EMBL/GenBank/DDBJ whole genome shotgun (WGS) entry which is preliminary data.</text>
</comment>
<sequence length="214" mass="22467">MMVSGAVDGDAGESCTLVGGAVSYLPFSRGPNGVKVSTGVAGTVLIPIEPPVERPSLGVDPDVGEARTELGVTMGMLFDDEAGGGDVCRVGTLTKLGEDSLKEMGMGSIPKDLVELLEAPSRGPRATTAAMVVVFPKELVERLEAPSRELRAAMVVFPKELVERLEAPSRELRAAMVVFPKELVDRLEAPSREPRATKAAAAMVVVSEVAREAP</sequence>
<accession>A0A397EVQ1</accession>
<proteinExistence type="predicted"/>
<dbReference type="VEuPathDB" id="FungiDB:H257_01678"/>
<protein>
    <submittedName>
        <fullName evidence="1">Uncharacterized protein</fullName>
    </submittedName>
</protein>
<dbReference type="EMBL" id="QUTE01012465">
    <property type="protein sequence ID" value="RHZ07124.1"/>
    <property type="molecule type" value="Genomic_DNA"/>
</dbReference>
<gene>
    <name evidence="1" type="ORF">DYB31_005957</name>
</gene>
<dbReference type="AlphaFoldDB" id="A0A397EVQ1"/>
<reference evidence="1 2" key="1">
    <citation type="submission" date="2018-08" db="EMBL/GenBank/DDBJ databases">
        <title>Aphanomyces genome sequencing and annotation.</title>
        <authorList>
            <person name="Minardi D."/>
            <person name="Oidtmann B."/>
            <person name="Van Der Giezen M."/>
            <person name="Studholme D.J."/>
        </authorList>
    </citation>
    <scope>NUCLEOTIDE SEQUENCE [LARGE SCALE GENOMIC DNA]</scope>
    <source>
        <strain evidence="1 2">197901</strain>
    </source>
</reference>
<organism evidence="1 2">
    <name type="scientific">Aphanomyces astaci</name>
    <name type="common">Crayfish plague agent</name>
    <dbReference type="NCBI Taxonomy" id="112090"/>
    <lineage>
        <taxon>Eukaryota</taxon>
        <taxon>Sar</taxon>
        <taxon>Stramenopiles</taxon>
        <taxon>Oomycota</taxon>
        <taxon>Saprolegniomycetes</taxon>
        <taxon>Saprolegniales</taxon>
        <taxon>Verrucalvaceae</taxon>
        <taxon>Aphanomyces</taxon>
    </lineage>
</organism>
<evidence type="ECO:0000313" key="2">
    <source>
        <dbReference type="Proteomes" id="UP000266196"/>
    </source>
</evidence>
<dbReference type="Proteomes" id="UP000266196">
    <property type="component" value="Unassembled WGS sequence"/>
</dbReference>
<evidence type="ECO:0000313" key="1">
    <source>
        <dbReference type="EMBL" id="RHZ07124.1"/>
    </source>
</evidence>